<keyword evidence="4" id="KW-0808">Transferase</keyword>
<dbReference type="InterPro" id="IPR029056">
    <property type="entry name" value="Ribokinase-like"/>
</dbReference>
<dbReference type="RefSeq" id="WP_380722808.1">
    <property type="nucleotide sequence ID" value="NZ_JBHSGI010000034.1"/>
</dbReference>
<dbReference type="PANTHER" id="PTHR20858:SF17">
    <property type="entry name" value="HYDROXYMETHYLPYRIMIDINE_PHOSPHOMETHYLPYRIMIDINE KINASE THI20-RELATED"/>
    <property type="match status" value="1"/>
</dbReference>
<dbReference type="EC" id="2.7.1.49" evidence="2"/>
<dbReference type="EMBL" id="JBHSGI010000034">
    <property type="protein sequence ID" value="MFC4671854.1"/>
    <property type="molecule type" value="Genomic_DNA"/>
</dbReference>
<dbReference type="SUPFAM" id="SSF53613">
    <property type="entry name" value="Ribokinase-like"/>
    <property type="match status" value="1"/>
</dbReference>
<dbReference type="GO" id="GO:0008902">
    <property type="term" value="F:hydroxymethylpyrimidine kinase activity"/>
    <property type="evidence" value="ECO:0007669"/>
    <property type="project" value="UniProtKB-EC"/>
</dbReference>
<dbReference type="Gene3D" id="3.40.1190.20">
    <property type="match status" value="1"/>
</dbReference>
<accession>A0ABV9KPC4</accession>
<protein>
    <recommendedName>
        <fullName evidence="2">hydroxymethylpyrimidine kinase</fullName>
        <ecNumber evidence="2">2.7.1.49</ecNumber>
    </recommendedName>
</protein>
<sequence>MSPDFAIANVLTIAGTDPSGGAGIQADIKAFSALGAYACSAITAVVAQNTQGVRRFVALEPSFVADQIDAVLEDVRIDAVKIGMIANAAIAAAVADRLRHHGAKNIVLDPVMIAKSGHALLDPEAVGALRALLVPLATVVTPNLPEAAVLLGRGDRWTADSMQAARSDLLALGVEWVLLKGGHLEGSDDSTDLLFGPQGTTALPAPRIATTNDHGTGCTLSSAIAALLPAHGVEEAVRRAKTYLHGALAASDRLDVGQGHGPVHHFHALWPSAR</sequence>
<gene>
    <name evidence="4" type="primary">thiD</name>
    <name evidence="4" type="ORF">ACFO5X_25110</name>
</gene>
<organism evidence="4 5">
    <name type="scientific">Seohaeicola nanhaiensis</name>
    <dbReference type="NCBI Taxonomy" id="1387282"/>
    <lineage>
        <taxon>Bacteria</taxon>
        <taxon>Pseudomonadati</taxon>
        <taxon>Pseudomonadota</taxon>
        <taxon>Alphaproteobacteria</taxon>
        <taxon>Rhodobacterales</taxon>
        <taxon>Roseobacteraceae</taxon>
        <taxon>Seohaeicola</taxon>
    </lineage>
</organism>
<evidence type="ECO:0000259" key="3">
    <source>
        <dbReference type="Pfam" id="PF08543"/>
    </source>
</evidence>
<dbReference type="InterPro" id="IPR004399">
    <property type="entry name" value="HMP/HMP-P_kinase_dom"/>
</dbReference>
<evidence type="ECO:0000313" key="5">
    <source>
        <dbReference type="Proteomes" id="UP001595973"/>
    </source>
</evidence>
<feature type="domain" description="Pyridoxamine kinase/Phosphomethylpyrimidine kinase" evidence="3">
    <location>
        <begin position="17"/>
        <end position="264"/>
    </location>
</feature>
<reference evidence="5" key="1">
    <citation type="journal article" date="2019" name="Int. J. Syst. Evol. Microbiol.">
        <title>The Global Catalogue of Microorganisms (GCM) 10K type strain sequencing project: providing services to taxonomists for standard genome sequencing and annotation.</title>
        <authorList>
            <consortium name="The Broad Institute Genomics Platform"/>
            <consortium name="The Broad Institute Genome Sequencing Center for Infectious Disease"/>
            <person name="Wu L."/>
            <person name="Ma J."/>
        </authorList>
    </citation>
    <scope>NUCLEOTIDE SEQUENCE [LARGE SCALE GENOMIC DNA]</scope>
    <source>
        <strain evidence="5">CGMCC 4.7283</strain>
    </source>
</reference>
<dbReference type="PANTHER" id="PTHR20858">
    <property type="entry name" value="PHOSPHOMETHYLPYRIMIDINE KINASE"/>
    <property type="match status" value="1"/>
</dbReference>
<name>A0ABV9KPC4_9RHOB</name>
<evidence type="ECO:0000256" key="2">
    <source>
        <dbReference type="ARBA" id="ARBA00012135"/>
    </source>
</evidence>
<evidence type="ECO:0000313" key="4">
    <source>
        <dbReference type="EMBL" id="MFC4671854.1"/>
    </source>
</evidence>
<comment type="pathway">
    <text evidence="1">Cofactor biosynthesis; thiamine diphosphate biosynthesis.</text>
</comment>
<dbReference type="NCBIfam" id="TIGR00097">
    <property type="entry name" value="HMP-P_kinase"/>
    <property type="match status" value="1"/>
</dbReference>
<dbReference type="CDD" id="cd01169">
    <property type="entry name" value="HMPP_kinase"/>
    <property type="match status" value="1"/>
</dbReference>
<proteinExistence type="predicted"/>
<dbReference type="GO" id="GO:0008972">
    <property type="term" value="F:phosphomethylpyrimidine kinase activity"/>
    <property type="evidence" value="ECO:0007669"/>
    <property type="project" value="UniProtKB-EC"/>
</dbReference>
<evidence type="ECO:0000256" key="1">
    <source>
        <dbReference type="ARBA" id="ARBA00004948"/>
    </source>
</evidence>
<keyword evidence="4" id="KW-0418">Kinase</keyword>
<dbReference type="Pfam" id="PF08543">
    <property type="entry name" value="Phos_pyr_kin"/>
    <property type="match status" value="1"/>
</dbReference>
<keyword evidence="5" id="KW-1185">Reference proteome</keyword>
<comment type="caution">
    <text evidence="4">The sequence shown here is derived from an EMBL/GenBank/DDBJ whole genome shotgun (WGS) entry which is preliminary data.</text>
</comment>
<dbReference type="Proteomes" id="UP001595973">
    <property type="component" value="Unassembled WGS sequence"/>
</dbReference>
<dbReference type="InterPro" id="IPR013749">
    <property type="entry name" value="PM/HMP-P_kinase-1"/>
</dbReference>